<organism evidence="1">
    <name type="scientific">Caulobacter sp. 602-2</name>
    <dbReference type="NCBI Taxonomy" id="2710887"/>
    <lineage>
        <taxon>Bacteria</taxon>
        <taxon>Pseudomonadati</taxon>
        <taxon>Pseudomonadota</taxon>
        <taxon>Alphaproteobacteria</taxon>
        <taxon>Caulobacterales</taxon>
        <taxon>Caulobacteraceae</taxon>
        <taxon>Caulobacter</taxon>
    </lineage>
</organism>
<sequence length="518" mass="54449">MSLKPLIGTFGGAGIVANGVNNDAPGITAAFGGTDIGWVAQQGAQYFIDSWDAVMPVGKNLLIEPGCTFHIKNATLYLMGEVELPTERQVFILEGTGKVVGLRSLTPEMFGAQKDTATDAAFIQQAHDCLEASGAALGGPMELRLLSREYKLHAPIFLRPTQTFSLTLRGAGVMNDGTRLIASSDAAHPWSGQAGQALVNLTATALPNADGAYTETRIESLGLVWNAGGCATGLRLTGGDPLKPSLLQDVFIQDFEVGLHLSDARMWSIQRFGIWAEHRQNALGCLIDGGSGDCSFHDGQLTMKLATGSRALRVAAGSGEWVAGLRFNGVIFYHADRGAEIHTVGSGKVGDVWFNPGCQFEGDNEVAGVGAARVASLQADGGTIDNVNFNGVYVSGFAAQQPAVEMVATGTGAINDVSLVANWFVGVQGPVISAFNANGLIVANNRFREVNATNMLQFSLAKRIVVCGNTLFQAQAVLTNGAQIEATCDDFVVADNVFKKPINNLAGTSASRIVANNV</sequence>
<dbReference type="AlphaFoldDB" id="A0A6G4R0K0"/>
<comment type="caution">
    <text evidence="1">The sequence shown here is derived from an EMBL/GenBank/DDBJ whole genome shotgun (WGS) entry which is preliminary data.</text>
</comment>
<protein>
    <recommendedName>
        <fullName evidence="2">Right-handed parallel beta-helix repeat-containing protein</fullName>
    </recommendedName>
</protein>
<gene>
    <name evidence="1" type="ORF">G5B46_16960</name>
</gene>
<accession>A0A6G4R0K0</accession>
<proteinExistence type="predicted"/>
<evidence type="ECO:0000313" key="1">
    <source>
        <dbReference type="EMBL" id="NGM51301.1"/>
    </source>
</evidence>
<dbReference type="RefSeq" id="WP_165260628.1">
    <property type="nucleotide sequence ID" value="NZ_JAAKGT010000009.1"/>
</dbReference>
<dbReference type="SUPFAM" id="SSF51126">
    <property type="entry name" value="Pectin lyase-like"/>
    <property type="match status" value="1"/>
</dbReference>
<dbReference type="Gene3D" id="2.160.20.10">
    <property type="entry name" value="Single-stranded right-handed beta-helix, Pectin lyase-like"/>
    <property type="match status" value="1"/>
</dbReference>
<reference evidence="1" key="1">
    <citation type="submission" date="2020-02" db="EMBL/GenBank/DDBJ databases">
        <authorList>
            <person name="Gao J."/>
            <person name="Sun J."/>
        </authorList>
    </citation>
    <scope>NUCLEOTIDE SEQUENCE</scope>
    <source>
        <strain evidence="1">602-2</strain>
    </source>
</reference>
<dbReference type="InterPro" id="IPR012334">
    <property type="entry name" value="Pectin_lyas_fold"/>
</dbReference>
<dbReference type="InterPro" id="IPR011050">
    <property type="entry name" value="Pectin_lyase_fold/virulence"/>
</dbReference>
<dbReference type="EMBL" id="JAAKGT010000009">
    <property type="protein sequence ID" value="NGM51301.1"/>
    <property type="molecule type" value="Genomic_DNA"/>
</dbReference>
<name>A0A6G4R0K0_9CAUL</name>
<evidence type="ECO:0008006" key="2">
    <source>
        <dbReference type="Google" id="ProtNLM"/>
    </source>
</evidence>